<dbReference type="GO" id="GO:0016020">
    <property type="term" value="C:membrane"/>
    <property type="evidence" value="ECO:0007669"/>
    <property type="project" value="UniProtKB-ARBA"/>
</dbReference>
<keyword evidence="5 8" id="KW-1133">Transmembrane helix</keyword>
<keyword evidence="3 8" id="KW-0812">Transmembrane</keyword>
<evidence type="ECO:0000256" key="8">
    <source>
        <dbReference type="SAM" id="Phobius"/>
    </source>
</evidence>
<gene>
    <name evidence="9" type="ORF">E1261_03410</name>
</gene>
<dbReference type="RefSeq" id="WP_132401627.1">
    <property type="nucleotide sequence ID" value="NZ_SMKA01000006.1"/>
</dbReference>
<dbReference type="Pfam" id="PF02416">
    <property type="entry name" value="TatA_B_E"/>
    <property type="match status" value="1"/>
</dbReference>
<dbReference type="GO" id="GO:0015031">
    <property type="term" value="P:protein transport"/>
    <property type="evidence" value="ECO:0007669"/>
    <property type="project" value="UniProtKB-KW"/>
</dbReference>
<dbReference type="InterPro" id="IPR003369">
    <property type="entry name" value="TatA/B/E"/>
</dbReference>
<dbReference type="Proteomes" id="UP000295075">
    <property type="component" value="Unassembled WGS sequence"/>
</dbReference>
<keyword evidence="4" id="KW-0653">Protein transport</keyword>
<reference evidence="9 10" key="1">
    <citation type="submission" date="2019-03" db="EMBL/GenBank/DDBJ databases">
        <title>Draft genome sequences of novel Actinobacteria.</title>
        <authorList>
            <person name="Sahin N."/>
            <person name="Ay H."/>
            <person name="Saygin H."/>
        </authorList>
    </citation>
    <scope>NUCLEOTIDE SEQUENCE [LARGE SCALE GENOMIC DNA]</scope>
    <source>
        <strain evidence="9 10">JCM 30547</strain>
    </source>
</reference>
<evidence type="ECO:0000313" key="10">
    <source>
        <dbReference type="Proteomes" id="UP000295075"/>
    </source>
</evidence>
<evidence type="ECO:0000256" key="5">
    <source>
        <dbReference type="ARBA" id="ARBA00022989"/>
    </source>
</evidence>
<evidence type="ECO:0000256" key="1">
    <source>
        <dbReference type="ARBA" id="ARBA00004167"/>
    </source>
</evidence>
<dbReference type="OrthoDB" id="5245163at2"/>
<organism evidence="9 10">
    <name type="scientific">Kribbella albertanoniae</name>
    <dbReference type="NCBI Taxonomy" id="1266829"/>
    <lineage>
        <taxon>Bacteria</taxon>
        <taxon>Bacillati</taxon>
        <taxon>Actinomycetota</taxon>
        <taxon>Actinomycetes</taxon>
        <taxon>Propionibacteriales</taxon>
        <taxon>Kribbellaceae</taxon>
        <taxon>Kribbella</taxon>
    </lineage>
</organism>
<feature type="transmembrane region" description="Helical" evidence="8">
    <location>
        <begin position="13"/>
        <end position="33"/>
    </location>
</feature>
<evidence type="ECO:0000256" key="6">
    <source>
        <dbReference type="ARBA" id="ARBA00023010"/>
    </source>
</evidence>
<accession>A0A4R4QGG8</accession>
<evidence type="ECO:0000256" key="3">
    <source>
        <dbReference type="ARBA" id="ARBA00022692"/>
    </source>
</evidence>
<evidence type="ECO:0000256" key="4">
    <source>
        <dbReference type="ARBA" id="ARBA00022927"/>
    </source>
</evidence>
<comment type="subcellular location">
    <subcellularLocation>
        <location evidence="1">Membrane</location>
        <topology evidence="1">Single-pass membrane protein</topology>
    </subcellularLocation>
</comment>
<protein>
    <submittedName>
        <fullName evidence="9">Sec-independent protein translocase TatA</fullName>
    </submittedName>
</protein>
<evidence type="ECO:0000256" key="7">
    <source>
        <dbReference type="ARBA" id="ARBA00023136"/>
    </source>
</evidence>
<dbReference type="AlphaFoldDB" id="A0A4R4QGG8"/>
<comment type="caution">
    <text evidence="9">The sequence shown here is derived from an EMBL/GenBank/DDBJ whole genome shotgun (WGS) entry which is preliminary data.</text>
</comment>
<sequence>MIPNLGMPQGGEWLVILAIVILLFGSAKLPGLVRQLARSKKIWEEEVVTKGQEVRELAAEVTDTFDLQKPATAPAAQAAPPKTHI</sequence>
<keyword evidence="2" id="KW-0813">Transport</keyword>
<dbReference type="Gene3D" id="1.20.5.3310">
    <property type="match status" value="1"/>
</dbReference>
<proteinExistence type="predicted"/>
<evidence type="ECO:0000313" key="9">
    <source>
        <dbReference type="EMBL" id="TDC34678.1"/>
    </source>
</evidence>
<dbReference type="EMBL" id="SMKA01000006">
    <property type="protein sequence ID" value="TDC34678.1"/>
    <property type="molecule type" value="Genomic_DNA"/>
</dbReference>
<evidence type="ECO:0000256" key="2">
    <source>
        <dbReference type="ARBA" id="ARBA00022448"/>
    </source>
</evidence>
<keyword evidence="6" id="KW-0811">Translocation</keyword>
<keyword evidence="10" id="KW-1185">Reference proteome</keyword>
<name>A0A4R4QGG8_9ACTN</name>
<keyword evidence="7 8" id="KW-0472">Membrane</keyword>